<dbReference type="SUPFAM" id="SSF50249">
    <property type="entry name" value="Nucleic acid-binding proteins"/>
    <property type="match status" value="1"/>
</dbReference>
<dbReference type="GO" id="GO:0070041">
    <property type="term" value="F:rRNA (uridine-C5-)-methyltransferase activity"/>
    <property type="evidence" value="ECO:0007669"/>
    <property type="project" value="UniProtKB-UniRule"/>
</dbReference>
<dbReference type="InterPro" id="IPR029063">
    <property type="entry name" value="SAM-dependent_MTases_sf"/>
</dbReference>
<dbReference type="Pfam" id="PF01938">
    <property type="entry name" value="TRAM"/>
    <property type="match status" value="1"/>
</dbReference>
<dbReference type="CDD" id="cd02440">
    <property type="entry name" value="AdoMet_MTases"/>
    <property type="match status" value="1"/>
</dbReference>
<dbReference type="PANTHER" id="PTHR11061:SF49">
    <property type="entry name" value="23S RRNA (URACIL(1939)-C(5))-METHYLTRANSFERASE RLMD"/>
    <property type="match status" value="1"/>
</dbReference>
<feature type="binding site" evidence="9 10">
    <location>
        <position position="370"/>
    </location>
    <ligand>
        <name>S-adenosyl-L-methionine</name>
        <dbReference type="ChEBI" id="CHEBI:59789"/>
    </ligand>
</feature>
<dbReference type="Pfam" id="PF05958">
    <property type="entry name" value="tRNA_U5-meth_tr"/>
    <property type="match status" value="1"/>
</dbReference>
<dbReference type="KEGG" id="pseo:OM33_06925"/>
<dbReference type="EMBL" id="CP009888">
    <property type="protein sequence ID" value="AIY66313.1"/>
    <property type="molecule type" value="Genomic_DNA"/>
</dbReference>
<dbReference type="InterPro" id="IPR030390">
    <property type="entry name" value="MeTrfase_TrmA_AS"/>
</dbReference>
<evidence type="ECO:0000256" key="6">
    <source>
        <dbReference type="ARBA" id="ARBA00022723"/>
    </source>
</evidence>
<keyword evidence="14" id="KW-1185">Reference proteome</keyword>
<dbReference type="Gene3D" id="2.40.50.140">
    <property type="entry name" value="Nucleic acid-binding proteins"/>
    <property type="match status" value="1"/>
</dbReference>
<dbReference type="NCBIfam" id="TIGR00479">
    <property type="entry name" value="rumA"/>
    <property type="match status" value="1"/>
</dbReference>
<dbReference type="AlphaFoldDB" id="A0A0A7EIE3"/>
<dbReference type="HAMAP" id="MF_01010">
    <property type="entry name" value="23SrRNA_methyltr_RlmD"/>
    <property type="match status" value="1"/>
</dbReference>
<feature type="binding site" evidence="9">
    <location>
        <position position="169"/>
    </location>
    <ligand>
        <name>[4Fe-4S] cluster</name>
        <dbReference type="ChEBI" id="CHEBI:49883"/>
    </ligand>
</feature>
<feature type="binding site" evidence="9">
    <location>
        <position position="81"/>
    </location>
    <ligand>
        <name>[4Fe-4S] cluster</name>
        <dbReference type="ChEBI" id="CHEBI:49883"/>
    </ligand>
</feature>
<dbReference type="InterPro" id="IPR001566">
    <property type="entry name" value="23S_rRNA_MeTrfase_RlmD"/>
</dbReference>
<comment type="similarity">
    <text evidence="9">Belongs to the class I-like SAM-binding methyltransferase superfamily. RNA M5U methyltransferase family. RlmD subfamily.</text>
</comment>
<dbReference type="EC" id="2.1.1.190" evidence="9"/>
<dbReference type="FunFam" id="2.40.50.140:FF:000097">
    <property type="entry name" value="23S rRNA (uracil(1939)-C(5))-methyltransferase RlmD"/>
    <property type="match status" value="1"/>
</dbReference>
<keyword evidence="3 9" id="KW-0489">Methyltransferase</keyword>
<dbReference type="GO" id="GO:0051539">
    <property type="term" value="F:4 iron, 4 sulfur cluster binding"/>
    <property type="evidence" value="ECO:0007669"/>
    <property type="project" value="UniProtKB-KW"/>
</dbReference>
<feature type="active site" evidence="11">
    <location>
        <position position="396"/>
    </location>
</feature>
<evidence type="ECO:0000256" key="11">
    <source>
        <dbReference type="PROSITE-ProRule" id="PRU10015"/>
    </source>
</evidence>
<evidence type="ECO:0000256" key="5">
    <source>
        <dbReference type="ARBA" id="ARBA00022691"/>
    </source>
</evidence>
<dbReference type="PROSITE" id="PS50926">
    <property type="entry name" value="TRAM"/>
    <property type="match status" value="1"/>
</dbReference>
<dbReference type="HOGENOM" id="CLU_014689_8_2_6"/>
<gene>
    <name evidence="9" type="primary">rlmD</name>
    <name evidence="13" type="ORF">OM33_06925</name>
</gene>
<dbReference type="GO" id="GO:0070475">
    <property type="term" value="P:rRNA base methylation"/>
    <property type="evidence" value="ECO:0007669"/>
    <property type="project" value="TreeGrafter"/>
</dbReference>
<sequence>MARFFKPQKKQLTSEKQTFTINSMNHEGLGVTRVNNKVVFVEGALSGETVQAKQLTNKSKFEKYQTVKVIEQSPFRVTPFCQHYQACGGCQLQHLDTQQQITEKQAAVDKLFEKFANVSDLPWQLPLSSKPTHYRRSGRVAVIYDKKKDTFLVGYRQKQSKKIINIESCDVLVRPWQALFTKIRNLLLDLNAGNTISHLQLCSVESGDYLIVRHTKPLKSKDVAQLQQVCHANNWQLVLNSEKGVFDSQETPYYLLDDYQLKLFFGFDNFIQVNADVNKAMINQALNWLNLTREDKVLDLFCGIGNFTLPLATQCKDVVGVEGVASAIELAKLNAKENQLPNAEFYCQDLTENIKSQDWFNREYSVLLLDPSRMGAFDILTQLKLKRFSRILYVACDPVTMARDSKLLINAGFKVSKISLMNMFPNTSHIETMALFEKEN</sequence>
<evidence type="ECO:0000259" key="12">
    <source>
        <dbReference type="PROSITE" id="PS50926"/>
    </source>
</evidence>
<evidence type="ECO:0000256" key="7">
    <source>
        <dbReference type="ARBA" id="ARBA00023004"/>
    </source>
</evidence>
<keyword evidence="4 9" id="KW-0808">Transferase</keyword>
<keyword evidence="7 9" id="KW-0408">Iron</keyword>
<evidence type="ECO:0000313" key="14">
    <source>
        <dbReference type="Proteomes" id="UP000030341"/>
    </source>
</evidence>
<feature type="binding site" evidence="9">
    <location>
        <position position="306"/>
    </location>
    <ligand>
        <name>S-adenosyl-L-methionine</name>
        <dbReference type="ChEBI" id="CHEBI:59789"/>
    </ligand>
</feature>
<feature type="active site" description="Nucleophile" evidence="9 10">
    <location>
        <position position="396"/>
    </location>
</feature>
<feature type="binding site" evidence="9 10">
    <location>
        <position position="322"/>
    </location>
    <ligand>
        <name>S-adenosyl-L-methionine</name>
        <dbReference type="ChEBI" id="CHEBI:59789"/>
    </ligand>
</feature>
<dbReference type="eggNOG" id="COG2265">
    <property type="taxonomic scope" value="Bacteria"/>
</dbReference>
<feature type="binding site" evidence="9">
    <location>
        <position position="87"/>
    </location>
    <ligand>
        <name>[4Fe-4S] cluster</name>
        <dbReference type="ChEBI" id="CHEBI:49883"/>
    </ligand>
</feature>
<proteinExistence type="inferred from homology"/>
<keyword evidence="6 9" id="KW-0479">Metal-binding</keyword>
<dbReference type="SUPFAM" id="SSF53335">
    <property type="entry name" value="S-adenosyl-L-methionine-dependent methyltransferases"/>
    <property type="match status" value="1"/>
</dbReference>
<dbReference type="PROSITE" id="PS51687">
    <property type="entry name" value="SAM_MT_RNA_M5U"/>
    <property type="match status" value="1"/>
</dbReference>
<comment type="catalytic activity">
    <reaction evidence="9">
        <text>uridine(1939) in 23S rRNA + S-adenosyl-L-methionine = 5-methyluridine(1939) in 23S rRNA + S-adenosyl-L-homocysteine + H(+)</text>
        <dbReference type="Rhea" id="RHEA:42908"/>
        <dbReference type="Rhea" id="RHEA-COMP:10278"/>
        <dbReference type="Rhea" id="RHEA-COMP:10279"/>
        <dbReference type="ChEBI" id="CHEBI:15378"/>
        <dbReference type="ChEBI" id="CHEBI:57856"/>
        <dbReference type="ChEBI" id="CHEBI:59789"/>
        <dbReference type="ChEBI" id="CHEBI:65315"/>
        <dbReference type="ChEBI" id="CHEBI:74447"/>
        <dbReference type="EC" id="2.1.1.190"/>
    </reaction>
</comment>
<dbReference type="GO" id="GO:0003723">
    <property type="term" value="F:RNA binding"/>
    <property type="evidence" value="ECO:0007669"/>
    <property type="project" value="InterPro"/>
</dbReference>
<evidence type="ECO:0000256" key="2">
    <source>
        <dbReference type="ARBA" id="ARBA00022552"/>
    </source>
</evidence>
<dbReference type="PROSITE" id="PS01230">
    <property type="entry name" value="TRMA_1"/>
    <property type="match status" value="1"/>
</dbReference>
<feature type="binding site" evidence="9">
    <location>
        <position position="90"/>
    </location>
    <ligand>
        <name>[4Fe-4S] cluster</name>
        <dbReference type="ChEBI" id="CHEBI:49883"/>
    </ligand>
</feature>
<dbReference type="STRING" id="1348114.OM33_06925"/>
<keyword evidence="8 9" id="KW-0411">Iron-sulfur</keyword>
<feature type="binding site" evidence="9">
    <location>
        <position position="349"/>
    </location>
    <ligand>
        <name>S-adenosyl-L-methionine</name>
        <dbReference type="ChEBI" id="CHEBI:59789"/>
    </ligand>
</feature>
<accession>A0A0A7EIE3</accession>
<feature type="domain" description="TRAM" evidence="12">
    <location>
        <begin position="10"/>
        <end position="68"/>
    </location>
</feature>
<dbReference type="Gene3D" id="3.40.50.150">
    <property type="entry name" value="Vaccinia Virus protein VP39"/>
    <property type="match status" value="1"/>
</dbReference>
<evidence type="ECO:0000256" key="1">
    <source>
        <dbReference type="ARBA" id="ARBA00022485"/>
    </source>
</evidence>
<dbReference type="OrthoDB" id="9804590at2"/>
<reference evidence="13 14" key="1">
    <citation type="submission" date="2014-11" db="EMBL/GenBank/DDBJ databases">
        <title>Complete Genome Sequence of Pseudoalteromonas sp. Strain OCN003 Isolated from Kaneohe Bay, Oahu, Hawaii.</title>
        <authorList>
            <person name="Beurmann S."/>
            <person name="Videau P."/>
            <person name="Ushijima B."/>
            <person name="Smith A.M."/>
            <person name="Aeby G.S."/>
            <person name="Callahan S.M."/>
            <person name="Belcaid M."/>
        </authorList>
    </citation>
    <scope>NUCLEOTIDE SEQUENCE [LARGE SCALE GENOMIC DNA]</scope>
    <source>
        <strain evidence="13 14">OCN003</strain>
    </source>
</reference>
<keyword evidence="2 9" id="KW-0698">rRNA processing</keyword>
<dbReference type="Proteomes" id="UP000030341">
    <property type="component" value="Chromosome 1"/>
</dbReference>
<dbReference type="NCBIfam" id="NF009639">
    <property type="entry name" value="PRK13168.1"/>
    <property type="match status" value="1"/>
</dbReference>
<evidence type="ECO:0000256" key="3">
    <source>
        <dbReference type="ARBA" id="ARBA00022603"/>
    </source>
</evidence>
<evidence type="ECO:0000256" key="10">
    <source>
        <dbReference type="PROSITE-ProRule" id="PRU01024"/>
    </source>
</evidence>
<keyword evidence="1 9" id="KW-0004">4Fe-4S</keyword>
<organism evidence="13 14">
    <name type="scientific">Pseudoalteromonas piratica</name>
    <dbReference type="NCBI Taxonomy" id="1348114"/>
    <lineage>
        <taxon>Bacteria</taxon>
        <taxon>Pseudomonadati</taxon>
        <taxon>Pseudomonadota</taxon>
        <taxon>Gammaproteobacteria</taxon>
        <taxon>Alteromonadales</taxon>
        <taxon>Pseudoalteromonadaceae</taxon>
        <taxon>Pseudoalteromonas</taxon>
    </lineage>
</organism>
<dbReference type="GO" id="GO:0005506">
    <property type="term" value="F:iron ion binding"/>
    <property type="evidence" value="ECO:0007669"/>
    <property type="project" value="UniProtKB-UniRule"/>
</dbReference>
<comment type="function">
    <text evidence="9">Catalyzes the formation of 5-methyl-uridine at position 1939 (m5U1939) in 23S rRNA.</text>
</comment>
<dbReference type="Gene3D" id="2.40.50.1070">
    <property type="match status" value="1"/>
</dbReference>
<name>A0A0A7EIE3_9GAMM</name>
<protein>
    <recommendedName>
        <fullName evidence="9">23S rRNA (uracil(1939)-C(5))-methyltransferase RlmD</fullName>
        <ecNumber evidence="9">2.1.1.190</ecNumber>
    </recommendedName>
    <alternativeName>
        <fullName evidence="9">23S rRNA(m5U1939)-methyltransferase</fullName>
    </alternativeName>
</protein>
<dbReference type="InterPro" id="IPR010280">
    <property type="entry name" value="U5_MeTrfase_fam"/>
</dbReference>
<feature type="binding site" evidence="9 10">
    <location>
        <position position="272"/>
    </location>
    <ligand>
        <name>S-adenosyl-L-methionine</name>
        <dbReference type="ChEBI" id="CHEBI:59789"/>
    </ligand>
</feature>
<evidence type="ECO:0000256" key="4">
    <source>
        <dbReference type="ARBA" id="ARBA00022679"/>
    </source>
</evidence>
<evidence type="ECO:0000313" key="13">
    <source>
        <dbReference type="EMBL" id="AIY66313.1"/>
    </source>
</evidence>
<dbReference type="InterPro" id="IPR012340">
    <property type="entry name" value="NA-bd_OB-fold"/>
</dbReference>
<dbReference type="InterPro" id="IPR002792">
    <property type="entry name" value="TRAM_dom"/>
</dbReference>
<dbReference type="PANTHER" id="PTHR11061">
    <property type="entry name" value="RNA M5U METHYLTRANSFERASE"/>
    <property type="match status" value="1"/>
</dbReference>
<evidence type="ECO:0000256" key="9">
    <source>
        <dbReference type="HAMAP-Rule" id="MF_01010"/>
    </source>
</evidence>
<evidence type="ECO:0000256" key="8">
    <source>
        <dbReference type="ARBA" id="ARBA00023014"/>
    </source>
</evidence>
<keyword evidence="5 9" id="KW-0949">S-adenosyl-L-methionine</keyword>
<feature type="binding site" evidence="9 10">
    <location>
        <position position="301"/>
    </location>
    <ligand>
        <name>S-adenosyl-L-methionine</name>
        <dbReference type="ChEBI" id="CHEBI:59789"/>
    </ligand>
</feature>